<evidence type="ECO:0000256" key="2">
    <source>
        <dbReference type="SAM" id="MobiDB-lite"/>
    </source>
</evidence>
<proteinExistence type="predicted"/>
<feature type="compositionally biased region" description="Polar residues" evidence="2">
    <location>
        <begin position="19"/>
        <end position="43"/>
    </location>
</feature>
<feature type="region of interest" description="Disordered" evidence="2">
    <location>
        <begin position="363"/>
        <end position="405"/>
    </location>
</feature>
<feature type="compositionally biased region" description="Polar residues" evidence="2">
    <location>
        <begin position="1"/>
        <end position="11"/>
    </location>
</feature>
<feature type="coiled-coil region" evidence="1">
    <location>
        <begin position="173"/>
        <end position="200"/>
    </location>
</feature>
<reference evidence="3" key="1">
    <citation type="submission" date="2018-10" db="EMBL/GenBank/DDBJ databases">
        <title>Fifty Aureobasidium pullulans genomes reveal a recombining polyextremotolerant generalist.</title>
        <authorList>
            <person name="Gostincar C."/>
            <person name="Turk M."/>
            <person name="Zajc J."/>
            <person name="Gunde-Cimerman N."/>
        </authorList>
    </citation>
    <scope>NUCLEOTIDE SEQUENCE [LARGE SCALE GENOMIC DNA]</scope>
    <source>
        <strain evidence="3">EXF-10085</strain>
    </source>
</reference>
<feature type="compositionally biased region" description="Polar residues" evidence="2">
    <location>
        <begin position="272"/>
        <end position="285"/>
    </location>
</feature>
<name>A0A4S9DEM7_AURPU</name>
<accession>A0A4S9DEM7</accession>
<dbReference type="AlphaFoldDB" id="A0A4S9DEM7"/>
<keyword evidence="1" id="KW-0175">Coiled coil</keyword>
<protein>
    <submittedName>
        <fullName evidence="3">Uncharacterized protein</fullName>
    </submittedName>
</protein>
<feature type="region of interest" description="Disordered" evidence="2">
    <location>
        <begin position="1"/>
        <end position="76"/>
    </location>
</feature>
<evidence type="ECO:0000313" key="3">
    <source>
        <dbReference type="EMBL" id="THX18200.1"/>
    </source>
</evidence>
<evidence type="ECO:0000256" key="1">
    <source>
        <dbReference type="SAM" id="Coils"/>
    </source>
</evidence>
<feature type="compositionally biased region" description="Basic residues" evidence="2">
    <location>
        <begin position="58"/>
        <end position="68"/>
    </location>
</feature>
<gene>
    <name evidence="3" type="ORF">D6D13_00443</name>
</gene>
<comment type="caution">
    <text evidence="3">The sequence shown here is derived from an EMBL/GenBank/DDBJ whole genome shotgun (WGS) entry which is preliminary data.</text>
</comment>
<dbReference type="EMBL" id="QZAS01000001">
    <property type="protein sequence ID" value="THX18200.1"/>
    <property type="molecule type" value="Genomic_DNA"/>
</dbReference>
<feature type="compositionally biased region" description="Basic residues" evidence="2">
    <location>
        <begin position="293"/>
        <end position="302"/>
    </location>
</feature>
<organism evidence="3">
    <name type="scientific">Aureobasidium pullulans</name>
    <name type="common">Black yeast</name>
    <name type="synonym">Pullularia pullulans</name>
    <dbReference type="NCBI Taxonomy" id="5580"/>
    <lineage>
        <taxon>Eukaryota</taxon>
        <taxon>Fungi</taxon>
        <taxon>Dikarya</taxon>
        <taxon>Ascomycota</taxon>
        <taxon>Pezizomycotina</taxon>
        <taxon>Dothideomycetes</taxon>
        <taxon>Dothideomycetidae</taxon>
        <taxon>Dothideales</taxon>
        <taxon>Saccotheciaceae</taxon>
        <taxon>Aureobasidium</taxon>
    </lineage>
</organism>
<feature type="region of interest" description="Disordered" evidence="2">
    <location>
        <begin position="272"/>
        <end position="333"/>
    </location>
</feature>
<sequence length="405" mass="44969">MSDHQTIPDSNMSDRHNNLPPTSKTENITAMSDRVSPTAQQAAVPTENPPSPQQANGHGHHHEHHHHTAQYGGNINPHETAEHVMAVFDRQMMALSEENTLASHTQACEIAEMLLERAELPLAFRVHAHIVLGCGKNGHLHHANEAVRFAEMGQRIYGPGKTPEAQAAVEDLMWQARETLRRAERDMEELEGIKESVKAGHLKLKSGQKLVYGNLNGEFSRMSLYSLPVCRTLSRACCRDAQCFSDQCSPPLRHMGRSYQAPLTRFNAQMTMTRQSPNPPRSNLQLPELARSARSRATKPRPPKLTPRSSVPPTSPVKRLVARKKGTGNLRRSETWSLEKVKVKGSVTISGVQRLPEDLIRTALGGQKSGSGMVNPESTHHATPRRSTRSKGFNKDYLTGKPRKP</sequence>